<proteinExistence type="predicted"/>
<dbReference type="RefSeq" id="WP_022996474.1">
    <property type="nucleotide sequence ID" value="NZ_CBDDTQ010000005.1"/>
</dbReference>
<dbReference type="GeneID" id="94687349"/>
<dbReference type="InterPro" id="IPR000835">
    <property type="entry name" value="HTH_MarR-typ"/>
</dbReference>
<dbReference type="EMBL" id="JAJVKT010000004">
    <property type="protein sequence ID" value="MCE7507880.1"/>
    <property type="molecule type" value="Genomic_DNA"/>
</dbReference>
<dbReference type="PANTHER" id="PTHR33164">
    <property type="entry name" value="TRANSCRIPTIONAL REGULATOR, MARR FAMILY"/>
    <property type="match status" value="1"/>
</dbReference>
<dbReference type="Proteomes" id="UP001107961">
    <property type="component" value="Unassembled WGS sequence"/>
</dbReference>
<organism evidence="2 3">
    <name type="scientific">Alloalcanivorax xenomutans</name>
    <dbReference type="NCBI Taxonomy" id="1094342"/>
    <lineage>
        <taxon>Bacteria</taxon>
        <taxon>Pseudomonadati</taxon>
        <taxon>Pseudomonadota</taxon>
        <taxon>Gammaproteobacteria</taxon>
        <taxon>Oceanospirillales</taxon>
        <taxon>Alcanivoracaceae</taxon>
        <taxon>Alloalcanivorax</taxon>
    </lineage>
</organism>
<reference evidence="2" key="1">
    <citation type="submission" date="2022-01" db="EMBL/GenBank/DDBJ databases">
        <authorList>
            <person name="Karlyshev A.V."/>
            <person name="Jaspars M."/>
        </authorList>
    </citation>
    <scope>NUCLEOTIDE SEQUENCE</scope>
    <source>
        <strain evidence="2">AGSA3-2</strain>
    </source>
</reference>
<dbReference type="PRINTS" id="PR00598">
    <property type="entry name" value="HTHMARR"/>
</dbReference>
<dbReference type="InterPro" id="IPR039422">
    <property type="entry name" value="MarR/SlyA-like"/>
</dbReference>
<dbReference type="InterPro" id="IPR036390">
    <property type="entry name" value="WH_DNA-bd_sf"/>
</dbReference>
<gene>
    <name evidence="2" type="ORF">LZG35_04475</name>
</gene>
<dbReference type="GO" id="GO:0006950">
    <property type="term" value="P:response to stress"/>
    <property type="evidence" value="ECO:0007669"/>
    <property type="project" value="TreeGrafter"/>
</dbReference>
<dbReference type="SUPFAM" id="SSF46785">
    <property type="entry name" value="Winged helix' DNA-binding domain"/>
    <property type="match status" value="1"/>
</dbReference>
<feature type="domain" description="HTH marR-type" evidence="1">
    <location>
        <begin position="3"/>
        <end position="144"/>
    </location>
</feature>
<dbReference type="PROSITE" id="PS50995">
    <property type="entry name" value="HTH_MARR_2"/>
    <property type="match status" value="1"/>
</dbReference>
<dbReference type="Gene3D" id="1.10.10.10">
    <property type="entry name" value="Winged helix-like DNA-binding domain superfamily/Winged helix DNA-binding domain"/>
    <property type="match status" value="1"/>
</dbReference>
<dbReference type="SMART" id="SM00347">
    <property type="entry name" value="HTH_MARR"/>
    <property type="match status" value="1"/>
</dbReference>
<dbReference type="InterPro" id="IPR036388">
    <property type="entry name" value="WH-like_DNA-bd_sf"/>
</dbReference>
<dbReference type="Pfam" id="PF12802">
    <property type="entry name" value="MarR_2"/>
    <property type="match status" value="1"/>
</dbReference>
<dbReference type="GO" id="GO:0003700">
    <property type="term" value="F:DNA-binding transcription factor activity"/>
    <property type="evidence" value="ECO:0007669"/>
    <property type="project" value="InterPro"/>
</dbReference>
<comment type="caution">
    <text evidence="2">The sequence shown here is derived from an EMBL/GenBank/DDBJ whole genome shotgun (WGS) entry which is preliminary data.</text>
</comment>
<evidence type="ECO:0000259" key="1">
    <source>
        <dbReference type="PROSITE" id="PS50995"/>
    </source>
</evidence>
<dbReference type="KEGG" id="axe:P40_13645"/>
<protein>
    <submittedName>
        <fullName evidence="2">MarR family transcriptional regulator</fullName>
    </submittedName>
</protein>
<keyword evidence="3" id="KW-1185">Reference proteome</keyword>
<dbReference type="AlphaFoldDB" id="A0A9Q3W3C7"/>
<sequence>MNTTPTEQTIAAWARLLRVHTQWQEQVQSALKAADLPPLAWYDVLLELHRKRHGLRQYEIGERMLLPKHNLSRLLDRLEKEALVTRRTSPEDGRGNRVLITRSGRRLLQRMWPVYGRVIQECLGQRLTAAEVTTLAKLLDKLQQ</sequence>
<evidence type="ECO:0000313" key="2">
    <source>
        <dbReference type="EMBL" id="MCE7507880.1"/>
    </source>
</evidence>
<accession>A0A9Q3W3C7</accession>
<name>A0A9Q3W3C7_9GAMM</name>
<dbReference type="PANTHER" id="PTHR33164:SF104">
    <property type="entry name" value="TRANSCRIPTIONAL REGULATORY PROTEIN"/>
    <property type="match status" value="1"/>
</dbReference>
<evidence type="ECO:0000313" key="3">
    <source>
        <dbReference type="Proteomes" id="UP001107961"/>
    </source>
</evidence>